<dbReference type="PROSITE" id="PS51257">
    <property type="entry name" value="PROKAR_LIPOPROTEIN"/>
    <property type="match status" value="1"/>
</dbReference>
<dbReference type="EMBL" id="CP136894">
    <property type="protein sequence ID" value="WOL08245.1"/>
    <property type="molecule type" value="Genomic_DNA"/>
</dbReference>
<name>A0AAQ3KG68_9LILI</name>
<dbReference type="InterPro" id="IPR002885">
    <property type="entry name" value="PPR_rpt"/>
</dbReference>
<dbReference type="Proteomes" id="UP001327560">
    <property type="component" value="Chromosome 5"/>
</dbReference>
<evidence type="ECO:0000313" key="3">
    <source>
        <dbReference type="EMBL" id="WOL08245.1"/>
    </source>
</evidence>
<accession>A0AAQ3KG68</accession>
<reference evidence="3 4" key="1">
    <citation type="submission" date="2023-10" db="EMBL/GenBank/DDBJ databases">
        <title>Chromosome-scale genome assembly provides insights into flower coloration mechanisms of Canna indica.</title>
        <authorList>
            <person name="Li C."/>
        </authorList>
    </citation>
    <scope>NUCLEOTIDE SEQUENCE [LARGE SCALE GENOMIC DNA]</scope>
    <source>
        <tissue evidence="3">Flower</tissue>
    </source>
</reference>
<dbReference type="AlphaFoldDB" id="A0AAQ3KG68"/>
<evidence type="ECO:0000313" key="4">
    <source>
        <dbReference type="Proteomes" id="UP001327560"/>
    </source>
</evidence>
<proteinExistence type="predicted"/>
<dbReference type="InterPro" id="IPR046960">
    <property type="entry name" value="PPR_At4g14850-like_plant"/>
</dbReference>
<dbReference type="PROSITE" id="PS51375">
    <property type="entry name" value="PPR"/>
    <property type="match status" value="1"/>
</dbReference>
<evidence type="ECO:0000256" key="2">
    <source>
        <dbReference type="PROSITE-ProRule" id="PRU00708"/>
    </source>
</evidence>
<dbReference type="Gene3D" id="1.25.40.10">
    <property type="entry name" value="Tetratricopeptide repeat domain"/>
    <property type="match status" value="2"/>
</dbReference>
<dbReference type="PANTHER" id="PTHR47926">
    <property type="entry name" value="PENTATRICOPEPTIDE REPEAT-CONTAINING PROTEIN"/>
    <property type="match status" value="1"/>
</dbReference>
<protein>
    <submittedName>
        <fullName evidence="3">Pentatricopeptide repeat-containing protein</fullName>
    </submittedName>
</protein>
<organism evidence="3 4">
    <name type="scientific">Canna indica</name>
    <name type="common">Indian-shot</name>
    <dbReference type="NCBI Taxonomy" id="4628"/>
    <lineage>
        <taxon>Eukaryota</taxon>
        <taxon>Viridiplantae</taxon>
        <taxon>Streptophyta</taxon>
        <taxon>Embryophyta</taxon>
        <taxon>Tracheophyta</taxon>
        <taxon>Spermatophyta</taxon>
        <taxon>Magnoliopsida</taxon>
        <taxon>Liliopsida</taxon>
        <taxon>Zingiberales</taxon>
        <taxon>Cannaceae</taxon>
        <taxon>Canna</taxon>
    </lineage>
</organism>
<sequence length="223" mass="25308">MSHKDIVSWTVMICGCCKIGQVDKAWGYFRAMTEQGISLDEVVLLCILSAVVQYGQLRHRLEVHGHLVTKFSKLNKATVTYLVNIHAKLRQMDYASRIANGEGENNVEAINALMMGHIRMDDIHGTLMVYQKMMYSGLEPNEKTIICVIRTISEVGSFRIGPQIHGYVVKKRFDMDDHLLSCLIDVYSVLGAPTQLCRKLFDQMLVRDVMLWTAMIWAYGGFA</sequence>
<dbReference type="GO" id="GO:0003723">
    <property type="term" value="F:RNA binding"/>
    <property type="evidence" value="ECO:0007669"/>
    <property type="project" value="InterPro"/>
</dbReference>
<dbReference type="GO" id="GO:0009451">
    <property type="term" value="P:RNA modification"/>
    <property type="evidence" value="ECO:0007669"/>
    <property type="project" value="InterPro"/>
</dbReference>
<evidence type="ECO:0000256" key="1">
    <source>
        <dbReference type="ARBA" id="ARBA00022737"/>
    </source>
</evidence>
<dbReference type="NCBIfam" id="TIGR00756">
    <property type="entry name" value="PPR"/>
    <property type="match status" value="1"/>
</dbReference>
<gene>
    <name evidence="3" type="ORF">Cni_G16997</name>
</gene>
<feature type="repeat" description="PPR" evidence="2">
    <location>
        <begin position="5"/>
        <end position="39"/>
    </location>
</feature>
<dbReference type="Pfam" id="PF13041">
    <property type="entry name" value="PPR_2"/>
    <property type="match status" value="1"/>
</dbReference>
<keyword evidence="1" id="KW-0677">Repeat</keyword>
<dbReference type="InterPro" id="IPR011990">
    <property type="entry name" value="TPR-like_helical_dom_sf"/>
</dbReference>
<keyword evidence="4" id="KW-1185">Reference proteome</keyword>